<evidence type="ECO:0000313" key="3">
    <source>
        <dbReference type="Proteomes" id="UP000326903"/>
    </source>
</evidence>
<comment type="caution">
    <text evidence="2">The sequence shown here is derived from an EMBL/GenBank/DDBJ whole genome shotgun (WGS) entry which is preliminary data.</text>
</comment>
<dbReference type="EMBL" id="VYQF01000001">
    <property type="protein sequence ID" value="KAA9042209.1"/>
    <property type="molecule type" value="Genomic_DNA"/>
</dbReference>
<dbReference type="PANTHER" id="PTHR31876">
    <property type="entry name" value="COV-LIKE PROTEIN 1"/>
    <property type="match status" value="1"/>
</dbReference>
<gene>
    <name evidence="2" type="ORF">FW778_09405</name>
</gene>
<dbReference type="RefSeq" id="WP_150414338.1">
    <property type="nucleotide sequence ID" value="NZ_VYQF01000001.1"/>
</dbReference>
<keyword evidence="1" id="KW-0812">Transmembrane</keyword>
<keyword evidence="1" id="KW-1133">Transmembrane helix</keyword>
<feature type="transmembrane region" description="Helical" evidence="1">
    <location>
        <begin position="12"/>
        <end position="32"/>
    </location>
</feature>
<dbReference type="Pfam" id="PF04367">
    <property type="entry name" value="DUF502"/>
    <property type="match status" value="1"/>
</dbReference>
<dbReference type="AlphaFoldDB" id="A0A5J5IMN1"/>
<keyword evidence="1" id="KW-0472">Membrane</keyword>
<dbReference type="InterPro" id="IPR007462">
    <property type="entry name" value="COV1-like"/>
</dbReference>
<dbReference type="PANTHER" id="PTHR31876:SF26">
    <property type="entry name" value="PROTEIN LIKE COV 2"/>
    <property type="match status" value="1"/>
</dbReference>
<name>A0A5J5IMN1_9BACT</name>
<organism evidence="2 3">
    <name type="scientific">Ginsengibacter hankyongi</name>
    <dbReference type="NCBI Taxonomy" id="2607284"/>
    <lineage>
        <taxon>Bacteria</taxon>
        <taxon>Pseudomonadati</taxon>
        <taxon>Bacteroidota</taxon>
        <taxon>Chitinophagia</taxon>
        <taxon>Chitinophagales</taxon>
        <taxon>Chitinophagaceae</taxon>
        <taxon>Ginsengibacter</taxon>
    </lineage>
</organism>
<sequence length="199" mass="22235">MPQSVRYQRLIQYFLQGLLILGPVSITIYFIYEIFDKIDNILRPAINIPGIGFVIIIGFIITIGYLSSFFVMGRILSVMDKLLERTPGIKLFYSFVRDFFEAFAGNKKKFTNSVLANVDDTDVWRVGFITQEDMSGFGMENYVAVYLPMAYSVAGNVYIVPKERVKPITNISATQSMKFAVSGGVTETGSESPGDELSA</sequence>
<reference evidence="2 3" key="1">
    <citation type="submission" date="2019-09" db="EMBL/GenBank/DDBJ databases">
        <title>Draft genome sequence of Ginsengibacter sp. BR5-29.</title>
        <authorList>
            <person name="Im W.-T."/>
        </authorList>
    </citation>
    <scope>NUCLEOTIDE SEQUENCE [LARGE SCALE GENOMIC DNA]</scope>
    <source>
        <strain evidence="2 3">BR5-29</strain>
    </source>
</reference>
<evidence type="ECO:0000256" key="1">
    <source>
        <dbReference type="SAM" id="Phobius"/>
    </source>
</evidence>
<keyword evidence="3" id="KW-1185">Reference proteome</keyword>
<protein>
    <submittedName>
        <fullName evidence="2">DUF502 domain-containing protein</fullName>
    </submittedName>
</protein>
<evidence type="ECO:0000313" key="2">
    <source>
        <dbReference type="EMBL" id="KAA9042209.1"/>
    </source>
</evidence>
<dbReference type="Proteomes" id="UP000326903">
    <property type="component" value="Unassembled WGS sequence"/>
</dbReference>
<proteinExistence type="predicted"/>
<accession>A0A5J5IMN1</accession>
<feature type="transmembrane region" description="Helical" evidence="1">
    <location>
        <begin position="52"/>
        <end position="76"/>
    </location>
</feature>